<dbReference type="AlphaFoldDB" id="F5Y5E0"/>
<organism evidence="1 2">
    <name type="scientific">Ramlibacter tataouinensis (strain ATCC BAA-407 / DSM 14655 / LMG 21543 / TTB310)</name>
    <dbReference type="NCBI Taxonomy" id="365046"/>
    <lineage>
        <taxon>Bacteria</taxon>
        <taxon>Pseudomonadati</taxon>
        <taxon>Pseudomonadota</taxon>
        <taxon>Betaproteobacteria</taxon>
        <taxon>Burkholderiales</taxon>
        <taxon>Comamonadaceae</taxon>
        <taxon>Ramlibacter</taxon>
    </lineage>
</organism>
<reference evidence="2" key="1">
    <citation type="submission" date="2006-01" db="EMBL/GenBank/DDBJ databases">
        <title>Genome of the cyst-dividing bacterium Ramlibacter tataouinensis.</title>
        <authorList>
            <person name="Barakat M."/>
            <person name="Ortet P."/>
            <person name="De Luca G."/>
            <person name="Jourlin-Castelli C."/>
            <person name="Ansaldi M."/>
            <person name="Py B."/>
            <person name="Fichant G."/>
            <person name="Coutinho P."/>
            <person name="Voulhoux R."/>
            <person name="Bastien O."/>
            <person name="Roy S."/>
            <person name="Marechal E."/>
            <person name="Henrissat B."/>
            <person name="Quentin Y."/>
            <person name="Noirot P."/>
            <person name="Filloux A."/>
            <person name="Mejean V."/>
            <person name="DuBow M."/>
            <person name="Barras F."/>
            <person name="Heulin T."/>
        </authorList>
    </citation>
    <scope>NUCLEOTIDE SEQUENCE [LARGE SCALE GENOMIC DNA]</scope>
    <source>
        <strain evidence="2">ATCC BAA-407 / DSM 14655 / LMG 21543 / TTB310</strain>
    </source>
</reference>
<dbReference type="EMBL" id="CP000245">
    <property type="protein sequence ID" value="AEG91450.1"/>
    <property type="molecule type" value="Genomic_DNA"/>
</dbReference>
<dbReference type="HOGENOM" id="CLU_189970_0_0_4"/>
<dbReference type="STRING" id="365046.Rta_03790"/>
<dbReference type="Proteomes" id="UP000008385">
    <property type="component" value="Chromosome"/>
</dbReference>
<dbReference type="KEGG" id="rta:Rta_03790"/>
<keyword evidence="2" id="KW-1185">Reference proteome</keyword>
<name>F5Y5E0_RAMTT</name>
<evidence type="ECO:0000313" key="1">
    <source>
        <dbReference type="EMBL" id="AEG91450.1"/>
    </source>
</evidence>
<sequence length="88" mass="10025">MVRDQDDIAIAFSLWEQARKELAEAENRLYDRRKANTDPKALDVLDAEIAVLRVRADRLLGQAIEALREQANKLSGGQRRPDRPGKKN</sequence>
<reference evidence="1 2" key="2">
    <citation type="journal article" date="2011" name="PLoS ONE">
        <title>The Cyst-Dividing Bacterium Ramlibacter tataouinensis TTB310 Genome Reveals a Well-Stocked Toolbox for Adaptation to a Desert Environment.</title>
        <authorList>
            <person name="De Luca G."/>
            <person name="Barakat M."/>
            <person name="Ortet P."/>
            <person name="Fochesato S."/>
            <person name="Jourlin-Castelli C."/>
            <person name="Ansaldi M."/>
            <person name="Py B."/>
            <person name="Fichant G."/>
            <person name="Coutinho P.M."/>
            <person name="Voulhoux R."/>
            <person name="Bastien O."/>
            <person name="Marechal E."/>
            <person name="Henrissat B."/>
            <person name="Quentin Y."/>
            <person name="Noirot P."/>
            <person name="Filloux A."/>
            <person name="Mejean V."/>
            <person name="Dubow M.S."/>
            <person name="Barras F."/>
            <person name="Barbe V."/>
            <person name="Weissenbach J."/>
            <person name="Mihalcescu I."/>
            <person name="Vermeglio A."/>
            <person name="Achouak W."/>
            <person name="Heulin T."/>
        </authorList>
    </citation>
    <scope>NUCLEOTIDE SEQUENCE [LARGE SCALE GENOMIC DNA]</scope>
    <source>
        <strain evidence="2">ATCC BAA-407 / DSM 14655 / LMG 21543 / TTB310</strain>
    </source>
</reference>
<accession>F5Y5E0</accession>
<proteinExistence type="predicted"/>
<dbReference type="RefSeq" id="WP_013899683.1">
    <property type="nucleotide sequence ID" value="NC_015677.1"/>
</dbReference>
<evidence type="ECO:0000313" key="2">
    <source>
        <dbReference type="Proteomes" id="UP000008385"/>
    </source>
</evidence>
<gene>
    <name evidence="1" type="ordered locus">Rta_03790</name>
</gene>
<protein>
    <submittedName>
        <fullName evidence="1">RNA polymerase sigma-32 factor-like protein</fullName>
    </submittedName>
</protein>